<reference evidence="3" key="1">
    <citation type="journal article" date="2010" name="Genome Res.">
        <title>Population genomic sequencing of Coccidioides fungi reveals recent hybridization and transposon control.</title>
        <authorList>
            <person name="Neafsey D.E."/>
            <person name="Barker B.M."/>
            <person name="Sharpton T.J."/>
            <person name="Stajich J.E."/>
            <person name="Park D.J."/>
            <person name="Whiston E."/>
            <person name="Hung C.-Y."/>
            <person name="McMahan C."/>
            <person name="White J."/>
            <person name="Sykes S."/>
            <person name="Heiman D."/>
            <person name="Young S."/>
            <person name="Zeng Q."/>
            <person name="Abouelleil A."/>
            <person name="Aftuck L."/>
            <person name="Bessette D."/>
            <person name="Brown A."/>
            <person name="FitzGerald M."/>
            <person name="Lui A."/>
            <person name="Macdonald J.P."/>
            <person name="Priest M."/>
            <person name="Orbach M.J."/>
            <person name="Galgiani J.N."/>
            <person name="Kirkland T.N."/>
            <person name="Cole G.T."/>
            <person name="Birren B.W."/>
            <person name="Henn M.R."/>
            <person name="Taylor J.W."/>
            <person name="Rounsley S.D."/>
        </authorList>
    </citation>
    <scope>NUCLEOTIDE SEQUENCE [LARGE SCALE GENOMIC DNA]</scope>
    <source>
        <strain evidence="3">RMSCC 3703</strain>
    </source>
</reference>
<keyword evidence="1" id="KW-0472">Membrane</keyword>
<evidence type="ECO:0000313" key="3">
    <source>
        <dbReference type="Proteomes" id="UP000054559"/>
    </source>
</evidence>
<protein>
    <submittedName>
        <fullName evidence="2">Uncharacterized protein</fullName>
    </submittedName>
</protein>
<organism evidence="2 3">
    <name type="scientific">Coccidioides immitis RMSCC 3703</name>
    <dbReference type="NCBI Taxonomy" id="454286"/>
    <lineage>
        <taxon>Eukaryota</taxon>
        <taxon>Fungi</taxon>
        <taxon>Dikarya</taxon>
        <taxon>Ascomycota</taxon>
        <taxon>Pezizomycotina</taxon>
        <taxon>Eurotiomycetes</taxon>
        <taxon>Eurotiomycetidae</taxon>
        <taxon>Onygenales</taxon>
        <taxon>Onygenaceae</taxon>
        <taxon>Coccidioides</taxon>
    </lineage>
</organism>
<dbReference type="AlphaFoldDB" id="A0A0J8QKG7"/>
<dbReference type="OrthoDB" id="2830640at2759"/>
<keyword evidence="1" id="KW-0812">Transmembrane</keyword>
<dbReference type="Gene3D" id="1.20.58.340">
    <property type="entry name" value="Magnesium transport protein CorA, transmembrane region"/>
    <property type="match status" value="1"/>
</dbReference>
<sequence>MTIVTHYDVKSQTSVVILKHRSFNDLPKHLKTELKHKLLDFIVNPSTATLAANPFSLHLLHFNSTIQYYRRAARDPRDSVRKEEIKAHGGKAGVGEIDLRRLHLTLTSLDQDKVQLNFILGVISSLRVQHDRFYRLVKGIVDPDQRDWLYLRVEEEYARFENQITYFKTSIEDVATRAQRLINSSARMAEEAMKESASVSTIAIVTMISPPGTFVAGFLGTNLISGPDWPDSTSKSQTNDTRILISSQGWIYPAVTIPLTLLTFFVWYLWKLYAERLVNKRVAKDKVRDGEV</sequence>
<dbReference type="Proteomes" id="UP000054559">
    <property type="component" value="Unassembled WGS sequence"/>
</dbReference>
<proteinExistence type="predicted"/>
<keyword evidence="1" id="KW-1133">Transmembrane helix</keyword>
<gene>
    <name evidence="2" type="ORF">CISG_09949</name>
</gene>
<evidence type="ECO:0000313" key="2">
    <source>
        <dbReference type="EMBL" id="KMU72935.1"/>
    </source>
</evidence>
<feature type="transmembrane region" description="Helical" evidence="1">
    <location>
        <begin position="250"/>
        <end position="270"/>
    </location>
</feature>
<dbReference type="EMBL" id="DS268230">
    <property type="protein sequence ID" value="KMU72935.1"/>
    <property type="molecule type" value="Genomic_DNA"/>
</dbReference>
<name>A0A0J8QKG7_COCIT</name>
<accession>A0A0J8QKG7</accession>
<evidence type="ECO:0000256" key="1">
    <source>
        <dbReference type="SAM" id="Phobius"/>
    </source>
</evidence>